<dbReference type="OrthoDB" id="8115457at2"/>
<keyword evidence="2" id="KW-1133">Transmembrane helix</keyword>
<evidence type="ECO:0000313" key="3">
    <source>
        <dbReference type="EMBL" id="KUF12265.1"/>
    </source>
</evidence>
<keyword evidence="4" id="KW-1185">Reference proteome</keyword>
<feature type="transmembrane region" description="Helical" evidence="2">
    <location>
        <begin position="43"/>
        <end position="68"/>
    </location>
</feature>
<dbReference type="AlphaFoldDB" id="A0A0W7WNV1"/>
<feature type="compositionally biased region" description="Low complexity" evidence="1">
    <location>
        <begin position="90"/>
        <end position="101"/>
    </location>
</feature>
<evidence type="ECO:0000313" key="4">
    <source>
        <dbReference type="Proteomes" id="UP000054396"/>
    </source>
</evidence>
<organism evidence="3 4">
    <name type="scientific">Pseudoponticoccus marisrubri</name>
    <dbReference type="NCBI Taxonomy" id="1685382"/>
    <lineage>
        <taxon>Bacteria</taxon>
        <taxon>Pseudomonadati</taxon>
        <taxon>Pseudomonadota</taxon>
        <taxon>Alphaproteobacteria</taxon>
        <taxon>Rhodobacterales</taxon>
        <taxon>Roseobacteraceae</taxon>
        <taxon>Pseudoponticoccus</taxon>
    </lineage>
</organism>
<dbReference type="EMBL" id="LPXO01000001">
    <property type="protein sequence ID" value="KUF12265.1"/>
    <property type="molecule type" value="Genomic_DNA"/>
</dbReference>
<accession>A0A0W7WNV1</accession>
<feature type="transmembrane region" description="Helical" evidence="2">
    <location>
        <begin position="12"/>
        <end position="37"/>
    </location>
</feature>
<reference evidence="3 4" key="1">
    <citation type="submission" date="2015-12" db="EMBL/GenBank/DDBJ databases">
        <authorList>
            <person name="Shamseldin A."/>
            <person name="Moawad H."/>
            <person name="Abd El-Rahim W.M."/>
            <person name="Sadowsky M.J."/>
        </authorList>
    </citation>
    <scope>NUCLEOTIDE SEQUENCE [LARGE SCALE GENOMIC DNA]</scope>
    <source>
        <strain evidence="3 4">SJ5A-1</strain>
    </source>
</reference>
<keyword evidence="2" id="KW-0472">Membrane</keyword>
<evidence type="ECO:0000256" key="2">
    <source>
        <dbReference type="SAM" id="Phobius"/>
    </source>
</evidence>
<feature type="region of interest" description="Disordered" evidence="1">
    <location>
        <begin position="75"/>
        <end position="101"/>
    </location>
</feature>
<dbReference type="Proteomes" id="UP000054396">
    <property type="component" value="Unassembled WGS sequence"/>
</dbReference>
<dbReference type="STRING" id="1685382.AVJ23_00580"/>
<gene>
    <name evidence="3" type="ORF">AVJ23_00580</name>
</gene>
<evidence type="ECO:0000256" key="1">
    <source>
        <dbReference type="SAM" id="MobiDB-lite"/>
    </source>
</evidence>
<comment type="caution">
    <text evidence="3">The sequence shown here is derived from an EMBL/GenBank/DDBJ whole genome shotgun (WGS) entry which is preliminary data.</text>
</comment>
<sequence>MPRIMRLLIRQTIIGFVLSALFIALLYAMNVANLWYLVTHSTYGVFATLILWVLNGIVFASVQFGIAVMRLGDDEDSRPGGGHAQPVPVPAEAAAPRTLRL</sequence>
<name>A0A0W7WNV1_9RHOB</name>
<protein>
    <submittedName>
        <fullName evidence="3">Uncharacterized protein</fullName>
    </submittedName>
</protein>
<proteinExistence type="predicted"/>
<dbReference type="RefSeq" id="WP_058860215.1">
    <property type="nucleotide sequence ID" value="NZ_LPXO01000001.1"/>
</dbReference>
<keyword evidence="2" id="KW-0812">Transmembrane</keyword>